<proteinExistence type="predicted"/>
<organism evidence="2 3">
    <name type="scientific">Aquipseudomonas alcaligenes</name>
    <name type="common">Pseudomonas alcaligenes</name>
    <dbReference type="NCBI Taxonomy" id="43263"/>
    <lineage>
        <taxon>Bacteria</taxon>
        <taxon>Pseudomonadati</taxon>
        <taxon>Pseudomonadota</taxon>
        <taxon>Gammaproteobacteria</taxon>
        <taxon>Pseudomonadales</taxon>
        <taxon>Pseudomonadaceae</taxon>
        <taxon>Aquipseudomonas</taxon>
    </lineage>
</organism>
<keyword evidence="1" id="KW-0732">Signal</keyword>
<feature type="chain" id="PRO_5012817187" evidence="1">
    <location>
        <begin position="28"/>
        <end position="254"/>
    </location>
</feature>
<evidence type="ECO:0000313" key="3">
    <source>
        <dbReference type="Proteomes" id="UP000185841"/>
    </source>
</evidence>
<evidence type="ECO:0000256" key="1">
    <source>
        <dbReference type="SAM" id="SignalP"/>
    </source>
</evidence>
<protein>
    <submittedName>
        <fullName evidence="2">Uncharacterized protein</fullName>
    </submittedName>
</protein>
<evidence type="ECO:0000313" key="2">
    <source>
        <dbReference type="EMBL" id="SIQ62373.1"/>
    </source>
</evidence>
<sequence length="254" mass="27546">MNRNSLIRLYFSLFIGIAASFSAVAHAAAMTAAEQVQVYASRATSSLLLVRGEGFQEEHLQRLEKDIADLETSAQAAMSASSEIPGLTTKLVTQLRLGVSFGPNEDNMPWEYPQDLAKALRELLTVARGVPDADPLGELPAQVEYLAVQYLSRSYIGSFEIAREQPDNYVGQDERILVPQIDKELGSLDGKANPAVAKLQTRWKFLRAALMDMNSGSNALASASGRAFAPTTVDRHARSMTGQWMGLGQVAGSL</sequence>
<dbReference type="Proteomes" id="UP000185841">
    <property type="component" value="Unassembled WGS sequence"/>
</dbReference>
<dbReference type="EMBL" id="FTMP01000006">
    <property type="protein sequence ID" value="SIQ62373.1"/>
    <property type="molecule type" value="Genomic_DNA"/>
</dbReference>
<reference evidence="2 3" key="1">
    <citation type="submission" date="2017-01" db="EMBL/GenBank/DDBJ databases">
        <authorList>
            <person name="Mah S.A."/>
            <person name="Swanson W.J."/>
            <person name="Moy G.W."/>
            <person name="Vacquier V.D."/>
        </authorList>
    </citation>
    <scope>NUCLEOTIDE SEQUENCE [LARGE SCALE GENOMIC DNA]</scope>
    <source>
        <strain evidence="2 3">RU36E</strain>
    </source>
</reference>
<feature type="signal peptide" evidence="1">
    <location>
        <begin position="1"/>
        <end position="27"/>
    </location>
</feature>
<accession>A0A1N6U9U4</accession>
<dbReference type="AlphaFoldDB" id="A0A1N6U9U4"/>
<gene>
    <name evidence="2" type="ORF">SAMN05878282_10612</name>
</gene>
<name>A0A1N6U9U4_AQUAC</name>